<dbReference type="AlphaFoldDB" id="F4BWZ9"/>
<evidence type="ECO:0000259" key="15">
    <source>
        <dbReference type="PROSITE" id="PS50113"/>
    </source>
</evidence>
<dbReference type="GO" id="GO:0006355">
    <property type="term" value="P:regulation of DNA-templated transcription"/>
    <property type="evidence" value="ECO:0007669"/>
    <property type="project" value="InterPro"/>
</dbReference>
<dbReference type="InterPro" id="IPR001789">
    <property type="entry name" value="Sig_transdc_resp-reg_receiver"/>
</dbReference>
<dbReference type="CDD" id="cd00156">
    <property type="entry name" value="REC"/>
    <property type="match status" value="1"/>
</dbReference>
<dbReference type="EMBL" id="CP002565">
    <property type="protein sequence ID" value="AEB67389.1"/>
    <property type="molecule type" value="Genomic_DNA"/>
</dbReference>
<keyword evidence="3 9" id="KW-0597">Phosphoprotein</keyword>
<accession>F4BWZ9</accession>
<evidence type="ECO:0000256" key="9">
    <source>
        <dbReference type="PROSITE-ProRule" id="PRU00169"/>
    </source>
</evidence>
<feature type="transmembrane region" description="Helical" evidence="11">
    <location>
        <begin position="147"/>
        <end position="168"/>
    </location>
</feature>
<keyword evidence="5" id="KW-0547">Nucleotide-binding</keyword>
<dbReference type="InterPro" id="IPR035965">
    <property type="entry name" value="PAS-like_dom_sf"/>
</dbReference>
<dbReference type="PANTHER" id="PTHR45339:SF1">
    <property type="entry name" value="HYBRID SIGNAL TRANSDUCTION HISTIDINE KINASE J"/>
    <property type="match status" value="1"/>
</dbReference>
<dbReference type="InterPro" id="IPR000700">
    <property type="entry name" value="PAS-assoc_C"/>
</dbReference>
<evidence type="ECO:0000256" key="7">
    <source>
        <dbReference type="ARBA" id="ARBA00022840"/>
    </source>
</evidence>
<dbReference type="Pfam" id="PF00989">
    <property type="entry name" value="PAS"/>
    <property type="match status" value="1"/>
</dbReference>
<gene>
    <name evidence="16" type="ordered locus">MCON_0550</name>
</gene>
<dbReference type="SUPFAM" id="SSF55785">
    <property type="entry name" value="PYP-like sensor domain (PAS domain)"/>
    <property type="match status" value="1"/>
</dbReference>
<feature type="modified residue" description="4-aspartylphosphate" evidence="9">
    <location>
        <position position="897"/>
    </location>
</feature>
<feature type="domain" description="Response regulatory" evidence="13">
    <location>
        <begin position="836"/>
        <end position="958"/>
    </location>
</feature>
<keyword evidence="7" id="KW-0067">ATP-binding</keyword>
<dbReference type="Gene3D" id="3.30.450.20">
    <property type="entry name" value="PAS domain"/>
    <property type="match status" value="1"/>
</dbReference>
<dbReference type="Proteomes" id="UP000007807">
    <property type="component" value="Chromosome"/>
</dbReference>
<dbReference type="SMART" id="SM00448">
    <property type="entry name" value="REC"/>
    <property type="match status" value="2"/>
</dbReference>
<feature type="transmembrane region" description="Helical" evidence="11">
    <location>
        <begin position="51"/>
        <end position="72"/>
    </location>
</feature>
<dbReference type="SUPFAM" id="SSF55874">
    <property type="entry name" value="ATPase domain of HSP90 chaperone/DNA topoisomerase II/histidine kinase"/>
    <property type="match status" value="1"/>
</dbReference>
<evidence type="ECO:0000259" key="12">
    <source>
        <dbReference type="PROSITE" id="PS50109"/>
    </source>
</evidence>
<dbReference type="Pfam" id="PF02518">
    <property type="entry name" value="HATPase_c"/>
    <property type="match status" value="1"/>
</dbReference>
<dbReference type="InParanoid" id="F4BWZ9"/>
<feature type="transmembrane region" description="Helical" evidence="11">
    <location>
        <begin position="113"/>
        <end position="135"/>
    </location>
</feature>
<reference evidence="16 17" key="1">
    <citation type="journal article" date="2011" name="J. Bacteriol.">
        <title>Complete genome sequence of Methanosaeta concilii, a specialist in aceticlastic methanogenesis.</title>
        <authorList>
            <person name="Barber R.D."/>
            <person name="Zhang L."/>
            <person name="Harnack M."/>
            <person name="Olson M.V."/>
            <person name="Kaul R."/>
            <person name="Ingram-Smith C."/>
            <person name="Smith K.S."/>
        </authorList>
    </citation>
    <scope>NUCLEOTIDE SEQUENCE [LARGE SCALE GENOMIC DNA]</scope>
    <source>
        <strain evidence="17">ATCC 5969 / DSM 3671 / JCM 10134 / NBRC 103675 / OCM 69 / GP-6</strain>
    </source>
</reference>
<sequence>MLHIDDAIIQWKTKMNNAAETVIVATDNSESHAGEPPDSSERRASRRVFPFRYSLAIASTIVICYALVMFILRDDPEATVAFTDLALIPINGMAALALLYAAASSYQQRKKVYLTWLILSLATFSFTMGDVIWAYEETILKVDPFFSISNVFFLAYYPLFLWGIFVLPSLELSLKERFKMALDFGIVMFAGIIIFWNYIISPVVQESANYDLFTLLIYIIYPLGDLILLFSVLELLFRKIRGNEQTSLLLLAAGMIGLIITDSIFLHLSWSDSYAAGGLLDLGWPLSYALVGLAGMSQADVVSKKNSFKIPEFGEFRSGGLTWPLYLPYLFAAGAFALLVWSYENPIGLSFASLSWAVGMIIGLVILRQILVLNENVSLYKKAQKDIQEKELARAEVIRLNEELEERVARRTKQLEDTNRDLNCEVQERIQAEAAMRDSERRMADIINFLPDATFVINKEGVVIAWNRAIEMMTQVKAEDILGKGEYEYSLPFYKKRRPILIDLVTNQDLDVKGCYEELKWHEDGSLAGVSFISNLNGKLTYLQGSAAVLYDSEGNIYGAIESIRDITDQKMVEEDLKNSKERAELATRSKSNFLANMSHEIRTPMNAVVGMTGLLLETDLKPEQREYLETIRTGGNTLLAIINNILDYSKIEGEKMELEILPFDLLGCIEESMDMVAANAAEKGLEIAYFQDDDVPRFILGDQIRLRQILVNLLGNATKFTEKGEIVLSLSTTPLDDGRIELHFRVMDTGIGISQENLSRLFQFFTQVDSSTTRHYGGTGLGLAISRRLVEMMEGRIWVESEKGVGSTFHFTIRCQLHHDNSRSEPGDSILSGKRVLIVEGHRSVRDMLFRMAGSWGMEAVALARAEEAIELMTRGTAISGTGQLKSNSFDCVILDTVLPDMEGLLLARRIKDLSVASFVVMISHMGEEVVKDDSLSGWLTKPVKPRLLKRLLIDLISPPKRELQDFEAQSVSSKDIARDLSILLAEDNPINQKVALIMLRHLGYKADVASSGPEVLTSVKRKHYDVILMDIQMPDMDGLEATRHIREMDGSVSQPHIIAMTAYALEGDREEFLKAGMNGYLSEPIQLGELKSALESVKPID</sequence>
<dbReference type="InterPro" id="IPR000014">
    <property type="entry name" value="PAS"/>
</dbReference>
<dbReference type="CDD" id="cd17546">
    <property type="entry name" value="REC_hyHK_CKI1_RcsC-like"/>
    <property type="match status" value="1"/>
</dbReference>
<dbReference type="CDD" id="cd16922">
    <property type="entry name" value="HATPase_EvgS-ArcB-TorS-like"/>
    <property type="match status" value="1"/>
</dbReference>
<feature type="modified residue" description="4-aspartylphosphate" evidence="9">
    <location>
        <position position="1032"/>
    </location>
</feature>
<dbReference type="RefSeq" id="WP_013718451.1">
    <property type="nucleotide sequence ID" value="NC_015416.1"/>
</dbReference>
<evidence type="ECO:0000313" key="16">
    <source>
        <dbReference type="EMBL" id="AEB67389.1"/>
    </source>
</evidence>
<feature type="coiled-coil region" evidence="10">
    <location>
        <begin position="383"/>
        <end position="421"/>
    </location>
</feature>
<feature type="domain" description="PAC" evidence="15">
    <location>
        <begin position="526"/>
        <end position="579"/>
    </location>
</feature>
<dbReference type="Gene3D" id="1.10.287.130">
    <property type="match status" value="1"/>
</dbReference>
<evidence type="ECO:0000256" key="6">
    <source>
        <dbReference type="ARBA" id="ARBA00022777"/>
    </source>
</evidence>
<dbReference type="InterPro" id="IPR004358">
    <property type="entry name" value="Sig_transdc_His_kin-like_C"/>
</dbReference>
<dbReference type="STRING" id="990316.MCON_0550"/>
<dbReference type="SUPFAM" id="SSF47384">
    <property type="entry name" value="Homodimeric domain of signal transducing histidine kinase"/>
    <property type="match status" value="1"/>
</dbReference>
<evidence type="ECO:0000256" key="5">
    <source>
        <dbReference type="ARBA" id="ARBA00022741"/>
    </source>
</evidence>
<dbReference type="PROSITE" id="PS50113">
    <property type="entry name" value="PAC"/>
    <property type="match status" value="1"/>
</dbReference>
<feature type="domain" description="PAS" evidence="14">
    <location>
        <begin position="439"/>
        <end position="484"/>
    </location>
</feature>
<dbReference type="CDD" id="cd00082">
    <property type="entry name" value="HisKA"/>
    <property type="match status" value="1"/>
</dbReference>
<dbReference type="InterPro" id="IPR013767">
    <property type="entry name" value="PAS_fold"/>
</dbReference>
<dbReference type="InterPro" id="IPR003594">
    <property type="entry name" value="HATPase_dom"/>
</dbReference>
<dbReference type="Gene3D" id="3.30.565.10">
    <property type="entry name" value="Histidine kinase-like ATPase, C-terminal domain"/>
    <property type="match status" value="1"/>
</dbReference>
<dbReference type="PANTHER" id="PTHR45339">
    <property type="entry name" value="HYBRID SIGNAL TRANSDUCTION HISTIDINE KINASE J"/>
    <property type="match status" value="1"/>
</dbReference>
<keyword evidence="8" id="KW-0902">Two-component regulatory system</keyword>
<dbReference type="InterPro" id="IPR036097">
    <property type="entry name" value="HisK_dim/P_sf"/>
</dbReference>
<dbReference type="InterPro" id="IPR005467">
    <property type="entry name" value="His_kinase_dom"/>
</dbReference>
<dbReference type="Gene3D" id="3.40.50.2300">
    <property type="match status" value="2"/>
</dbReference>
<dbReference type="SMART" id="SM00387">
    <property type="entry name" value="HATPase_c"/>
    <property type="match status" value="1"/>
</dbReference>
<dbReference type="CDD" id="cd00130">
    <property type="entry name" value="PAS"/>
    <property type="match status" value="1"/>
</dbReference>
<dbReference type="Pfam" id="PF00512">
    <property type="entry name" value="HisKA"/>
    <property type="match status" value="1"/>
</dbReference>
<dbReference type="KEGG" id="mcj:MCON_0550"/>
<name>F4BWZ9_METSG</name>
<keyword evidence="11" id="KW-0472">Membrane</keyword>
<feature type="domain" description="Histidine kinase" evidence="12">
    <location>
        <begin position="597"/>
        <end position="818"/>
    </location>
</feature>
<dbReference type="PRINTS" id="PR00344">
    <property type="entry name" value="BCTRLSENSOR"/>
</dbReference>
<evidence type="ECO:0000256" key="8">
    <source>
        <dbReference type="ARBA" id="ARBA00023012"/>
    </source>
</evidence>
<dbReference type="PROSITE" id="PS50110">
    <property type="entry name" value="RESPONSE_REGULATORY"/>
    <property type="match status" value="2"/>
</dbReference>
<feature type="transmembrane region" description="Helical" evidence="11">
    <location>
        <begin position="180"/>
        <end position="200"/>
    </location>
</feature>
<dbReference type="InterPro" id="IPR036890">
    <property type="entry name" value="HATPase_C_sf"/>
</dbReference>
<evidence type="ECO:0000256" key="2">
    <source>
        <dbReference type="ARBA" id="ARBA00012438"/>
    </source>
</evidence>
<dbReference type="SUPFAM" id="SSF52172">
    <property type="entry name" value="CheY-like"/>
    <property type="match status" value="2"/>
</dbReference>
<dbReference type="GeneID" id="25395078"/>
<keyword evidence="10" id="KW-0175">Coiled coil</keyword>
<feature type="transmembrane region" description="Helical" evidence="11">
    <location>
        <begin position="78"/>
        <end position="101"/>
    </location>
</feature>
<feature type="transmembrane region" description="Helical" evidence="11">
    <location>
        <begin position="248"/>
        <end position="270"/>
    </location>
</feature>
<proteinExistence type="predicted"/>
<evidence type="ECO:0000256" key="10">
    <source>
        <dbReference type="SAM" id="Coils"/>
    </source>
</evidence>
<comment type="catalytic activity">
    <reaction evidence="1">
        <text>ATP + protein L-histidine = ADP + protein N-phospho-L-histidine.</text>
        <dbReference type="EC" id="2.7.13.3"/>
    </reaction>
</comment>
<keyword evidence="4" id="KW-0808">Transferase</keyword>
<dbReference type="FunFam" id="3.30.565.10:FF:000010">
    <property type="entry name" value="Sensor histidine kinase RcsC"/>
    <property type="match status" value="1"/>
</dbReference>
<dbReference type="FunFam" id="1.10.287.130:FF:000002">
    <property type="entry name" value="Two-component osmosensing histidine kinase"/>
    <property type="match status" value="1"/>
</dbReference>
<feature type="domain" description="Response regulatory" evidence="13">
    <location>
        <begin position="983"/>
        <end position="1100"/>
    </location>
</feature>
<dbReference type="SMART" id="SM00388">
    <property type="entry name" value="HisKA"/>
    <property type="match status" value="1"/>
</dbReference>
<organism evidence="16 17">
    <name type="scientific">Methanothrix soehngenii (strain ATCC 5969 / DSM 3671 / JCM 10134 / NBRC 103675 / OCM 69 / GP-6)</name>
    <name type="common">Methanosaeta concilii</name>
    <dbReference type="NCBI Taxonomy" id="990316"/>
    <lineage>
        <taxon>Archaea</taxon>
        <taxon>Methanobacteriati</taxon>
        <taxon>Methanobacteriota</taxon>
        <taxon>Stenosarchaea group</taxon>
        <taxon>Methanomicrobia</taxon>
        <taxon>Methanotrichales</taxon>
        <taxon>Methanotrichaceae</taxon>
        <taxon>Methanothrix</taxon>
    </lineage>
</organism>
<evidence type="ECO:0000256" key="11">
    <source>
        <dbReference type="SAM" id="Phobius"/>
    </source>
</evidence>
<dbReference type="GO" id="GO:0005524">
    <property type="term" value="F:ATP binding"/>
    <property type="evidence" value="ECO:0007669"/>
    <property type="project" value="UniProtKB-KW"/>
</dbReference>
<protein>
    <recommendedName>
        <fullName evidence="2">histidine kinase</fullName>
        <ecNumber evidence="2">2.7.13.3</ecNumber>
    </recommendedName>
</protein>
<evidence type="ECO:0000259" key="14">
    <source>
        <dbReference type="PROSITE" id="PS50112"/>
    </source>
</evidence>
<keyword evidence="17" id="KW-1185">Reference proteome</keyword>
<dbReference type="GO" id="GO:0000155">
    <property type="term" value="F:phosphorelay sensor kinase activity"/>
    <property type="evidence" value="ECO:0007669"/>
    <property type="project" value="InterPro"/>
</dbReference>
<dbReference type="PROSITE" id="PS50109">
    <property type="entry name" value="HIS_KIN"/>
    <property type="match status" value="1"/>
</dbReference>
<evidence type="ECO:0000256" key="4">
    <source>
        <dbReference type="ARBA" id="ARBA00022679"/>
    </source>
</evidence>
<dbReference type="HOGENOM" id="CLU_282802_0_0_2"/>
<feature type="transmembrane region" description="Helical" evidence="11">
    <location>
        <begin position="212"/>
        <end position="236"/>
    </location>
</feature>
<feature type="transmembrane region" description="Helical" evidence="11">
    <location>
        <begin position="347"/>
        <end position="367"/>
    </location>
</feature>
<feature type="transmembrane region" description="Helical" evidence="11">
    <location>
        <begin position="323"/>
        <end position="341"/>
    </location>
</feature>
<keyword evidence="6" id="KW-0418">Kinase</keyword>
<dbReference type="InterPro" id="IPR003661">
    <property type="entry name" value="HisK_dim/P_dom"/>
</dbReference>
<dbReference type="PROSITE" id="PS50112">
    <property type="entry name" value="PAS"/>
    <property type="match status" value="1"/>
</dbReference>
<keyword evidence="11" id="KW-1133">Transmembrane helix</keyword>
<keyword evidence="11" id="KW-0812">Transmembrane</keyword>
<evidence type="ECO:0000256" key="3">
    <source>
        <dbReference type="ARBA" id="ARBA00022553"/>
    </source>
</evidence>
<evidence type="ECO:0000259" key="13">
    <source>
        <dbReference type="PROSITE" id="PS50110"/>
    </source>
</evidence>
<dbReference type="NCBIfam" id="TIGR00229">
    <property type="entry name" value="sensory_box"/>
    <property type="match status" value="1"/>
</dbReference>
<evidence type="ECO:0000313" key="17">
    <source>
        <dbReference type="Proteomes" id="UP000007807"/>
    </source>
</evidence>
<dbReference type="InterPro" id="IPR011006">
    <property type="entry name" value="CheY-like_superfamily"/>
</dbReference>
<dbReference type="OrthoDB" id="342253at2157"/>
<dbReference type="Pfam" id="PF00072">
    <property type="entry name" value="Response_reg"/>
    <property type="match status" value="2"/>
</dbReference>
<dbReference type="EC" id="2.7.13.3" evidence="2"/>
<evidence type="ECO:0000256" key="1">
    <source>
        <dbReference type="ARBA" id="ARBA00000085"/>
    </source>
</evidence>